<evidence type="ECO:0000313" key="1">
    <source>
        <dbReference type="EMBL" id="TBN57638.1"/>
    </source>
</evidence>
<protein>
    <recommendedName>
        <fullName evidence="3">DUF3562 domain-containing protein</fullName>
    </recommendedName>
</protein>
<comment type="caution">
    <text evidence="1">The sequence shown here is derived from an EMBL/GenBank/DDBJ whole genome shotgun (WGS) entry which is preliminary data.</text>
</comment>
<reference evidence="2" key="1">
    <citation type="submission" date="2019-02" db="EMBL/GenBank/DDBJ databases">
        <title>Glaciihabitans arcticus sp. nov., a psychrotolerant bacterium isolated from polar soil.</title>
        <authorList>
            <person name="Dahal R.H."/>
        </authorList>
    </citation>
    <scope>NUCLEOTIDE SEQUENCE [LARGE SCALE GENOMIC DNA]</scope>
    <source>
        <strain evidence="2">RP-3-7</strain>
    </source>
</reference>
<dbReference type="Gene3D" id="1.10.8.1060">
    <property type="entry name" value="Corynebacterium glutamicum thioredoxin-dependent arsenate reductase, N-terminal domain"/>
    <property type="match status" value="1"/>
</dbReference>
<dbReference type="Proteomes" id="UP000294194">
    <property type="component" value="Unassembled WGS sequence"/>
</dbReference>
<gene>
    <name evidence="1" type="ORF">EYE40_09705</name>
</gene>
<evidence type="ECO:0008006" key="3">
    <source>
        <dbReference type="Google" id="ProtNLM"/>
    </source>
</evidence>
<keyword evidence="2" id="KW-1185">Reference proteome</keyword>
<proteinExistence type="predicted"/>
<dbReference type="EMBL" id="SISG01000001">
    <property type="protein sequence ID" value="TBN57638.1"/>
    <property type="molecule type" value="Genomic_DNA"/>
</dbReference>
<dbReference type="AlphaFoldDB" id="A0A4Q9GVM5"/>
<name>A0A4Q9GVM5_9MICO</name>
<dbReference type="NCBIfam" id="NF046112">
    <property type="entry name" value="MSMEG_6209_Nter"/>
    <property type="match status" value="1"/>
</dbReference>
<sequence>MTTEMNDEDVMHQVVDRLVEKNEDIPRELIDEVVREEFTALAGRPVRDYLSILTERAAKKRLKKLAKNKA</sequence>
<evidence type="ECO:0000313" key="2">
    <source>
        <dbReference type="Proteomes" id="UP000294194"/>
    </source>
</evidence>
<organism evidence="1 2">
    <name type="scientific">Glaciihabitans arcticus</name>
    <dbReference type="NCBI Taxonomy" id="2668039"/>
    <lineage>
        <taxon>Bacteria</taxon>
        <taxon>Bacillati</taxon>
        <taxon>Actinomycetota</taxon>
        <taxon>Actinomycetes</taxon>
        <taxon>Micrococcales</taxon>
        <taxon>Microbacteriaceae</taxon>
        <taxon>Glaciihabitans</taxon>
    </lineage>
</organism>
<accession>A0A4Q9GVM5</accession>
<dbReference type="RefSeq" id="WP_130981749.1">
    <property type="nucleotide sequence ID" value="NZ_SISG01000001.1"/>
</dbReference>